<proteinExistence type="predicted"/>
<protein>
    <submittedName>
        <fullName evidence="3">S41 family peptidase</fullName>
    </submittedName>
</protein>
<dbReference type="PROSITE" id="PS51257">
    <property type="entry name" value="PROKAR_LIPOPROTEIN"/>
    <property type="match status" value="1"/>
</dbReference>
<dbReference type="SUPFAM" id="SSF52096">
    <property type="entry name" value="ClpP/crotonase"/>
    <property type="match status" value="1"/>
</dbReference>
<feature type="compositionally biased region" description="Basic residues" evidence="1">
    <location>
        <begin position="234"/>
        <end position="245"/>
    </location>
</feature>
<evidence type="ECO:0000259" key="2">
    <source>
        <dbReference type="Pfam" id="PF03572"/>
    </source>
</evidence>
<evidence type="ECO:0000256" key="1">
    <source>
        <dbReference type="SAM" id="MobiDB-lite"/>
    </source>
</evidence>
<dbReference type="Pfam" id="PF03572">
    <property type="entry name" value="Peptidase_S41"/>
    <property type="match status" value="1"/>
</dbReference>
<dbReference type="RefSeq" id="WP_231005611.1">
    <property type="nucleotide sequence ID" value="NZ_JAJNEC010000005.1"/>
</dbReference>
<dbReference type="InterPro" id="IPR005151">
    <property type="entry name" value="Tail-specific_protease"/>
</dbReference>
<feature type="domain" description="Tail specific protease" evidence="2">
    <location>
        <begin position="260"/>
        <end position="465"/>
    </location>
</feature>
<accession>A0ABS8PVC3</accession>
<evidence type="ECO:0000313" key="3">
    <source>
        <dbReference type="EMBL" id="MCD2424217.1"/>
    </source>
</evidence>
<dbReference type="InterPro" id="IPR029045">
    <property type="entry name" value="ClpP/crotonase-like_dom_sf"/>
</dbReference>
<name>A0ABS8PVC3_9BACT</name>
<feature type="region of interest" description="Disordered" evidence="1">
    <location>
        <begin position="218"/>
        <end position="250"/>
    </location>
</feature>
<gene>
    <name evidence="3" type="ORF">LQ567_15660</name>
</gene>
<dbReference type="EMBL" id="JAJNEC010000005">
    <property type="protein sequence ID" value="MCD2424217.1"/>
    <property type="molecule type" value="Genomic_DNA"/>
</dbReference>
<keyword evidence="4" id="KW-1185">Reference proteome</keyword>
<evidence type="ECO:0000313" key="4">
    <source>
        <dbReference type="Proteomes" id="UP001199816"/>
    </source>
</evidence>
<dbReference type="PANTHER" id="PTHR32060">
    <property type="entry name" value="TAIL-SPECIFIC PROTEASE"/>
    <property type="match status" value="1"/>
</dbReference>
<sequence>MKWWFVLFMGIILYSCKTGKTAFNPYKKFGPQQLQSDYRLFRKILEERHPSLYWYTPKGVMDSTFEDGSRQLQDSLTEQEFRKVLTKVAAQIRCGHTSVRASKKYTKYLDTLKRKDIFPVYIKTWNDTVVVAYNIFKNDSSLVRGALIDSVGGKPVKTVLDSLRRYVPADGGNRVAQDQRLSTGTYFGALYTWVYGWPKDLRVQFRDSTGVPRERLIRPYRPPVDTGRKQGAVSKRKQREPRRKRLQEERSMTIDSSGRFAVMELNSFSEKLQLRAFFRRSFRKLRRKKIAYLVVDLRSNGGGRVSNSNLFMKYLSNQPFKLADSLYTPARSSSYGRYIRNDGALKWFIRLATHKKADGRFHFTWYEKHYFRPKKTNHYEGSVYLLSGGNSFSATSLVMGGLKGQQQITVLGEPTGGGAYGNSALLIPDVTLPVTNIRFRLPLFRMVRDQRLPKNGQGVQPDILVQPTVKDIRQGRDYKMEKVRALINKK</sequence>
<dbReference type="Proteomes" id="UP001199816">
    <property type="component" value="Unassembled WGS sequence"/>
</dbReference>
<organism evidence="3 4">
    <name type="scientific">Niabella pedocola</name>
    <dbReference type="NCBI Taxonomy" id="1752077"/>
    <lineage>
        <taxon>Bacteria</taxon>
        <taxon>Pseudomonadati</taxon>
        <taxon>Bacteroidota</taxon>
        <taxon>Chitinophagia</taxon>
        <taxon>Chitinophagales</taxon>
        <taxon>Chitinophagaceae</taxon>
        <taxon>Niabella</taxon>
    </lineage>
</organism>
<dbReference type="PANTHER" id="PTHR32060:SF30">
    <property type="entry name" value="CARBOXY-TERMINAL PROCESSING PROTEASE CTPA"/>
    <property type="match status" value="1"/>
</dbReference>
<dbReference type="Gene3D" id="3.90.226.10">
    <property type="entry name" value="2-enoyl-CoA Hydratase, Chain A, domain 1"/>
    <property type="match status" value="1"/>
</dbReference>
<comment type="caution">
    <text evidence="3">The sequence shown here is derived from an EMBL/GenBank/DDBJ whole genome shotgun (WGS) entry which is preliminary data.</text>
</comment>
<reference evidence="3 4" key="1">
    <citation type="submission" date="2021-11" db="EMBL/GenBank/DDBJ databases">
        <title>Genomic of Niabella pedocola.</title>
        <authorList>
            <person name="Wu T."/>
        </authorList>
    </citation>
    <scope>NUCLEOTIDE SEQUENCE [LARGE SCALE GENOMIC DNA]</scope>
    <source>
        <strain evidence="3 4">JCM 31011</strain>
    </source>
</reference>